<dbReference type="AlphaFoldDB" id="A0AB73QVL7"/>
<comment type="caution">
    <text evidence="1">The sequence shown here is derived from an EMBL/GenBank/DDBJ whole genome shotgun (WGS) entry which is preliminary data.</text>
</comment>
<reference evidence="1" key="1">
    <citation type="submission" date="2017-09" db="EMBL/GenBank/DDBJ databases">
        <title>Large-scale bioinformatics analysis of Bacillus genomes uncovers conserved roles of natural products in bacterial physiology.</title>
        <authorList>
            <consortium name="Agbiome Team Llc"/>
            <person name="Bleich R.M."/>
            <person name="Kirk G.J."/>
            <person name="Santa Maria K.C."/>
            <person name="Allen S.E."/>
            <person name="Farag S."/>
            <person name="Shank E.A."/>
            <person name="Bowers A."/>
        </authorList>
    </citation>
    <scope>NUCLEOTIDE SEQUENCE</scope>
    <source>
        <strain evidence="1">AFS005430</strain>
    </source>
</reference>
<dbReference type="EMBL" id="NUEH01000039">
    <property type="protein sequence ID" value="PEI85109.1"/>
    <property type="molecule type" value="Genomic_DNA"/>
</dbReference>
<evidence type="ECO:0000313" key="1">
    <source>
        <dbReference type="EMBL" id="PEI85109.1"/>
    </source>
</evidence>
<organism evidence="1">
    <name type="scientific">Bacillus toyonensis</name>
    <dbReference type="NCBI Taxonomy" id="155322"/>
    <lineage>
        <taxon>Bacteria</taxon>
        <taxon>Bacillati</taxon>
        <taxon>Bacillota</taxon>
        <taxon>Bacilli</taxon>
        <taxon>Bacillales</taxon>
        <taxon>Bacillaceae</taxon>
        <taxon>Bacillus</taxon>
        <taxon>Bacillus cereus group</taxon>
    </lineage>
</organism>
<sequence>MHFPTYFFNYHQKIYNELVEDFFDIQLNNTILKSVISLQKHYLQKTKTIKIQLFFLRIVNFSPLCKFSVNFTSKPFTVPQGLVNNYIVHEI</sequence>
<protein>
    <submittedName>
        <fullName evidence="1">Uncharacterized protein</fullName>
    </submittedName>
</protein>
<gene>
    <name evidence="1" type="ORF">CN678_17225</name>
</gene>
<accession>A0AB73QVL7</accession>
<dbReference type="Proteomes" id="UP000220969">
    <property type="component" value="Unassembled WGS sequence"/>
</dbReference>
<name>A0AB73QVL7_9BACI</name>
<proteinExistence type="predicted"/>